<accession>Q9N3V6</accession>
<evidence type="ECO:0000313" key="4">
    <source>
        <dbReference type="WormBase" id="Y46E12A.1"/>
    </source>
</evidence>
<dbReference type="PaxDb" id="6239-Y46E12A.1"/>
<dbReference type="AGR" id="WB:WBGene00000560"/>
<dbReference type="AlphaFoldDB" id="Q9N3V6"/>
<dbReference type="WormBase" id="Y46E12A.1">
    <property type="protein sequence ID" value="CE26996"/>
    <property type="gene ID" value="WBGene00000560"/>
    <property type="gene designation" value="cnc-6"/>
</dbReference>
<evidence type="ECO:0000313" key="2">
    <source>
        <dbReference type="EMBL" id="CCD73783.1"/>
    </source>
</evidence>
<feature type="signal peptide" evidence="1">
    <location>
        <begin position="1"/>
        <end position="19"/>
    </location>
</feature>
<dbReference type="Proteomes" id="UP000001940">
    <property type="component" value="Chromosome III"/>
</dbReference>
<keyword evidence="1" id="KW-0732">Signal</keyword>
<name>Q9N3V6_CAEEL</name>
<organism evidence="2 3">
    <name type="scientific">Caenorhabditis elegans</name>
    <dbReference type="NCBI Taxonomy" id="6239"/>
    <lineage>
        <taxon>Eukaryota</taxon>
        <taxon>Metazoa</taxon>
        <taxon>Ecdysozoa</taxon>
        <taxon>Nematoda</taxon>
        <taxon>Chromadorea</taxon>
        <taxon>Rhabditida</taxon>
        <taxon>Rhabditina</taxon>
        <taxon>Rhabditomorpha</taxon>
        <taxon>Rhabditoidea</taxon>
        <taxon>Rhabditidae</taxon>
        <taxon>Peloderinae</taxon>
        <taxon>Caenorhabditis</taxon>
    </lineage>
</organism>
<dbReference type="Bgee" id="WBGene00000560">
    <property type="expression patterns" value="Expressed in adult organism and 2 other cell types or tissues"/>
</dbReference>
<dbReference type="RefSeq" id="NP_497455.1">
    <property type="nucleotide sequence ID" value="NM_065054.4"/>
</dbReference>
<dbReference type="OMA" id="WRRPWGM"/>
<dbReference type="EMBL" id="BX284603">
    <property type="protein sequence ID" value="CCD73783.1"/>
    <property type="molecule type" value="Genomic_DNA"/>
</dbReference>
<protein>
    <submittedName>
        <fullName evidence="2">CaeNaCin (Caenorhabditis bacteriocin)</fullName>
    </submittedName>
</protein>
<dbReference type="STRING" id="6239.Y46E12A.1.1"/>
<reference evidence="2 3" key="1">
    <citation type="journal article" date="1998" name="Science">
        <title>Genome sequence of the nematode C. elegans: a platform for investigating biology.</title>
        <authorList>
            <consortium name="The C. elegans sequencing consortium"/>
            <person name="Sulson J.E."/>
            <person name="Waterston R."/>
        </authorList>
    </citation>
    <scope>NUCLEOTIDE SEQUENCE [LARGE SCALE GENOMIC DNA]</scope>
    <source>
        <strain evidence="2 3">Bristol N2</strain>
    </source>
</reference>
<gene>
    <name evidence="2 4" type="primary">cnc-6</name>
    <name evidence="2" type="ORF">CELE_Y46E12A.1</name>
    <name evidence="4" type="ORF">Y46E12A.1</name>
</gene>
<dbReference type="GO" id="GO:0045087">
    <property type="term" value="P:innate immune response"/>
    <property type="evidence" value="ECO:0000270"/>
    <property type="project" value="WormBase"/>
</dbReference>
<dbReference type="InParanoid" id="Q9N3V6"/>
<dbReference type="KEGG" id="cel:CELE_Y46E12A.1"/>
<evidence type="ECO:0000313" key="3">
    <source>
        <dbReference type="Proteomes" id="UP000001940"/>
    </source>
</evidence>
<dbReference type="GO" id="GO:0050832">
    <property type="term" value="P:defense response to fungus"/>
    <property type="evidence" value="ECO:0000270"/>
    <property type="project" value="WormBase"/>
</dbReference>
<proteinExistence type="predicted"/>
<dbReference type="CTD" id="175324"/>
<dbReference type="HOGENOM" id="CLU_2322607_0_0_1"/>
<dbReference type="FunCoup" id="Q9N3V6">
    <property type="interactions" value="811"/>
</dbReference>
<feature type="chain" id="PRO_5004330254" evidence="1">
    <location>
        <begin position="20"/>
        <end position="98"/>
    </location>
</feature>
<sequence>MRSTSLLILLFCILATVFSAPKAPERGQLAQAEQVQGPYDVELDGADDAPHDRSKRWGGWGWGRPMWGGGWGRRGWGGGWGRRGWGGYGGYGGYGWGR</sequence>
<dbReference type="GeneID" id="175324"/>
<dbReference type="UCSC" id="Y46E12A.1">
    <property type="organism name" value="c. elegans"/>
</dbReference>
<keyword evidence="3" id="KW-1185">Reference proteome</keyword>
<evidence type="ECO:0000256" key="1">
    <source>
        <dbReference type="SAM" id="SignalP"/>
    </source>
</evidence>
<dbReference type="eggNOG" id="ENOG502SYAW">
    <property type="taxonomic scope" value="Eukaryota"/>
</dbReference>